<accession>A0A813HGC9</accession>
<evidence type="ECO:0000313" key="6">
    <source>
        <dbReference type="EMBL" id="CAE8636742.1"/>
    </source>
</evidence>
<dbReference type="EMBL" id="CAJNNV010031543">
    <property type="protein sequence ID" value="CAE8636742.1"/>
    <property type="molecule type" value="Genomic_DNA"/>
</dbReference>
<dbReference type="InterPro" id="IPR052116">
    <property type="entry name" value="Centro_Cilium_Assembly"/>
</dbReference>
<dbReference type="Proteomes" id="UP000626109">
    <property type="component" value="Unassembled WGS sequence"/>
</dbReference>
<dbReference type="Gene3D" id="3.80.10.10">
    <property type="entry name" value="Ribonuclease Inhibitor"/>
    <property type="match status" value="2"/>
</dbReference>
<dbReference type="Pfam" id="PF13516">
    <property type="entry name" value="LRR_6"/>
    <property type="match status" value="2"/>
</dbReference>
<dbReference type="PANTHER" id="PTHR23170">
    <property type="entry name" value="NY-REN-58 ANTIGEN"/>
    <property type="match status" value="1"/>
</dbReference>
<dbReference type="OMA" id="AWENERI"/>
<evidence type="ECO:0000256" key="2">
    <source>
        <dbReference type="ARBA" id="ARBA00022490"/>
    </source>
</evidence>
<evidence type="ECO:0000256" key="3">
    <source>
        <dbReference type="ARBA" id="ARBA00023054"/>
    </source>
</evidence>
<dbReference type="InterPro" id="IPR001611">
    <property type="entry name" value="Leu-rich_rpt"/>
</dbReference>
<feature type="coiled-coil region" evidence="5">
    <location>
        <begin position="317"/>
        <end position="411"/>
    </location>
</feature>
<dbReference type="GO" id="GO:0005813">
    <property type="term" value="C:centrosome"/>
    <property type="evidence" value="ECO:0007669"/>
    <property type="project" value="UniProtKB-SubCell"/>
</dbReference>
<keyword evidence="8" id="KW-1185">Reference proteome</keyword>
<dbReference type="Proteomes" id="UP000654075">
    <property type="component" value="Unassembled WGS sequence"/>
</dbReference>
<organism evidence="6 8">
    <name type="scientific">Polarella glacialis</name>
    <name type="common">Dinoflagellate</name>
    <dbReference type="NCBI Taxonomy" id="89957"/>
    <lineage>
        <taxon>Eukaryota</taxon>
        <taxon>Sar</taxon>
        <taxon>Alveolata</taxon>
        <taxon>Dinophyceae</taxon>
        <taxon>Suessiales</taxon>
        <taxon>Suessiaceae</taxon>
        <taxon>Polarella</taxon>
    </lineage>
</organism>
<dbReference type="EMBL" id="CAJNNW010007254">
    <property type="protein sequence ID" value="CAE8649115.1"/>
    <property type="molecule type" value="Genomic_DNA"/>
</dbReference>
<evidence type="ECO:0000313" key="8">
    <source>
        <dbReference type="Proteomes" id="UP000654075"/>
    </source>
</evidence>
<keyword evidence="3 5" id="KW-0175">Coiled coil</keyword>
<sequence length="431" mass="48364">MPAPSLLAHLDAAKDSSALSLAYASIGDEGCNVIARYMRENVLLRTIDLRGNNIKADGLVVLAHALRSGGSNMSSVCLKWNHIGSHERGVQALCDVLKGNSSISNLDLRNNKLGPDCAKYLGEMIRENSTLTTMDLSWNDLGIEGGKVLLEHFQANHSLVDCQLSGNRIAEDTLHAIAFILRRNRQTAPMGASTFRQDRGVVSAQVTLSPPSSPTRMQALGNSRGFDARYATNASILDGDLPARTPGKAAPPVPDDELTLKLLQREQDHGNAEDARFFGEVAEYIDLLQLDVARNKKYRMDAEERERVVTKGFMEREMRYAQEMRELESLLAKAKAEKDELLHDTNYVQTEIDRVREEKAKITEDREKLEEIARCTADRLRADIRDALSVKADLETQIYKVKRRQQEQEEENARLRTYLSKCKEDLDRALR</sequence>
<keyword evidence="4" id="KW-0206">Cytoskeleton</keyword>
<comment type="subcellular location">
    <subcellularLocation>
        <location evidence="1">Cytoplasm</location>
        <location evidence="1">Cytoskeleton</location>
        <location evidence="1">Microtubule organizing center</location>
        <location evidence="1">Centrosome</location>
    </subcellularLocation>
</comment>
<evidence type="ECO:0000313" key="7">
    <source>
        <dbReference type="EMBL" id="CAE8649115.1"/>
    </source>
</evidence>
<reference evidence="6" key="1">
    <citation type="submission" date="2021-02" db="EMBL/GenBank/DDBJ databases">
        <authorList>
            <person name="Dougan E. K."/>
            <person name="Rhodes N."/>
            <person name="Thang M."/>
            <person name="Chan C."/>
        </authorList>
    </citation>
    <scope>NUCLEOTIDE SEQUENCE</scope>
</reference>
<keyword evidence="2" id="KW-0963">Cytoplasm</keyword>
<protein>
    <submittedName>
        <fullName evidence="6">Uncharacterized protein</fullName>
    </submittedName>
</protein>
<dbReference type="AlphaFoldDB" id="A0A813HGC9"/>
<proteinExistence type="predicted"/>
<gene>
    <name evidence="6" type="ORF">PGLA1383_LOCUS52149</name>
    <name evidence="7" type="ORF">PGLA2088_LOCUS7139</name>
</gene>
<dbReference type="PANTHER" id="PTHR23170:SF3">
    <property type="entry name" value="LEUCINE-RICH REPEAT-CONTAINING PROTEIN 45"/>
    <property type="match status" value="1"/>
</dbReference>
<evidence type="ECO:0000256" key="5">
    <source>
        <dbReference type="SAM" id="Coils"/>
    </source>
</evidence>
<dbReference type="SUPFAM" id="SSF52047">
    <property type="entry name" value="RNI-like"/>
    <property type="match status" value="1"/>
</dbReference>
<name>A0A813HGC9_POLGL</name>
<dbReference type="OrthoDB" id="290471at2759"/>
<dbReference type="SMART" id="SM00368">
    <property type="entry name" value="LRR_RI"/>
    <property type="match status" value="4"/>
</dbReference>
<evidence type="ECO:0000256" key="4">
    <source>
        <dbReference type="ARBA" id="ARBA00023212"/>
    </source>
</evidence>
<dbReference type="InterPro" id="IPR032675">
    <property type="entry name" value="LRR_dom_sf"/>
</dbReference>
<evidence type="ECO:0000256" key="1">
    <source>
        <dbReference type="ARBA" id="ARBA00004300"/>
    </source>
</evidence>
<comment type="caution">
    <text evidence="6">The sequence shown here is derived from an EMBL/GenBank/DDBJ whole genome shotgun (WGS) entry which is preliminary data.</text>
</comment>